<protein>
    <submittedName>
        <fullName evidence="3">Phytoene/squalene synthase family protein</fullName>
    </submittedName>
</protein>
<proteinExistence type="predicted"/>
<dbReference type="EMBL" id="BAAAOS010000032">
    <property type="protein sequence ID" value="GAA1587126.1"/>
    <property type="molecule type" value="Genomic_DNA"/>
</dbReference>
<dbReference type="Pfam" id="PF00494">
    <property type="entry name" value="SQS_PSY"/>
    <property type="match status" value="1"/>
</dbReference>
<evidence type="ECO:0000313" key="3">
    <source>
        <dbReference type="EMBL" id="GAA1587126.1"/>
    </source>
</evidence>
<dbReference type="CDD" id="cd00683">
    <property type="entry name" value="Trans_IPPS_HH"/>
    <property type="match status" value="1"/>
</dbReference>
<keyword evidence="2" id="KW-0808">Transferase</keyword>
<dbReference type="SFLD" id="SFLDG01212">
    <property type="entry name" value="Phytoene_synthase_like"/>
    <property type="match status" value="1"/>
</dbReference>
<dbReference type="InterPro" id="IPR008949">
    <property type="entry name" value="Isoprenoid_synthase_dom_sf"/>
</dbReference>
<organism evidence="3 4">
    <name type="scientific">Kribbella sancticallisti</name>
    <dbReference type="NCBI Taxonomy" id="460087"/>
    <lineage>
        <taxon>Bacteria</taxon>
        <taxon>Bacillati</taxon>
        <taxon>Actinomycetota</taxon>
        <taxon>Actinomycetes</taxon>
        <taxon>Propionibacteriales</taxon>
        <taxon>Kribbellaceae</taxon>
        <taxon>Kribbella</taxon>
    </lineage>
</organism>
<comment type="pathway">
    <text evidence="1">Carotenoid biosynthesis; phytoene biosynthesis.</text>
</comment>
<evidence type="ECO:0000313" key="4">
    <source>
        <dbReference type="Proteomes" id="UP001500393"/>
    </source>
</evidence>
<gene>
    <name evidence="3" type="ORF">GCM10009789_45830</name>
</gene>
<dbReference type="InterPro" id="IPR002060">
    <property type="entry name" value="Squ/phyt_synthse"/>
</dbReference>
<keyword evidence="4" id="KW-1185">Reference proteome</keyword>
<dbReference type="RefSeq" id="WP_344217105.1">
    <property type="nucleotide sequence ID" value="NZ_BAAAOS010000032.1"/>
</dbReference>
<dbReference type="SFLD" id="SFLDS00005">
    <property type="entry name" value="Isoprenoid_Synthase_Type_I"/>
    <property type="match status" value="1"/>
</dbReference>
<evidence type="ECO:0000256" key="2">
    <source>
        <dbReference type="ARBA" id="ARBA00022679"/>
    </source>
</evidence>
<comment type="caution">
    <text evidence="3">The sequence shown here is derived from an EMBL/GenBank/DDBJ whole genome shotgun (WGS) entry which is preliminary data.</text>
</comment>
<dbReference type="Proteomes" id="UP001500393">
    <property type="component" value="Unassembled WGS sequence"/>
</dbReference>
<dbReference type="InterPro" id="IPR044843">
    <property type="entry name" value="Trans_IPPS_bact-type"/>
</dbReference>
<accession>A0ABN2DUL7</accession>
<dbReference type="SUPFAM" id="SSF48576">
    <property type="entry name" value="Terpenoid synthases"/>
    <property type="match status" value="1"/>
</dbReference>
<dbReference type="Gene3D" id="1.10.600.10">
    <property type="entry name" value="Farnesyl Diphosphate Synthase"/>
    <property type="match status" value="1"/>
</dbReference>
<dbReference type="InterPro" id="IPR019845">
    <property type="entry name" value="Squalene/phytoene_synthase_CS"/>
</dbReference>
<dbReference type="InterPro" id="IPR033904">
    <property type="entry name" value="Trans_IPPS_HH"/>
</dbReference>
<dbReference type="SFLD" id="SFLDG01018">
    <property type="entry name" value="Squalene/Phytoene_Synthase_Lik"/>
    <property type="match status" value="1"/>
</dbReference>
<dbReference type="PANTHER" id="PTHR31480">
    <property type="entry name" value="BIFUNCTIONAL LYCOPENE CYCLASE/PHYTOENE SYNTHASE"/>
    <property type="match status" value="1"/>
</dbReference>
<sequence length="319" mass="35121">MTIRELNAAGITDPQLRQAYARCRRLNAEHGKTYYLATRMLTPAQRPAIHALYGFARYADDIVDLPPAEATSADIAGALQDVADALVRGLTTGHSRDPILAAVVDSAQRFGIERELFDDFLASMRMDLTVERYPTRSDLYRYTRGSAEVIGLQVLPVLGTVTSRSEAAPAAAALGLAFQLTNFLRDVAEDYERGRIYLPLDELAACGVDEDRLGWCVTNRRTDPRMTEALRFQIAATREVYAQAVLGIAMLAPVSRLCVQTAYTLYSEILGRIEAAEYDVFSHRASVGTARKVRVGVAALAKAVWTRRFAMPASETVVQ</sequence>
<reference evidence="3 4" key="1">
    <citation type="journal article" date="2019" name="Int. J. Syst. Evol. Microbiol.">
        <title>The Global Catalogue of Microorganisms (GCM) 10K type strain sequencing project: providing services to taxonomists for standard genome sequencing and annotation.</title>
        <authorList>
            <consortium name="The Broad Institute Genomics Platform"/>
            <consortium name="The Broad Institute Genome Sequencing Center for Infectious Disease"/>
            <person name="Wu L."/>
            <person name="Ma J."/>
        </authorList>
    </citation>
    <scope>NUCLEOTIDE SEQUENCE [LARGE SCALE GENOMIC DNA]</scope>
    <source>
        <strain evidence="3 4">JCM 14969</strain>
    </source>
</reference>
<dbReference type="PROSITE" id="PS01045">
    <property type="entry name" value="SQUALEN_PHYTOEN_SYN_2"/>
    <property type="match status" value="1"/>
</dbReference>
<evidence type="ECO:0000256" key="1">
    <source>
        <dbReference type="ARBA" id="ARBA00004684"/>
    </source>
</evidence>
<name>A0ABN2DUL7_9ACTN</name>